<evidence type="ECO:0000313" key="3">
    <source>
        <dbReference type="Proteomes" id="UP000321304"/>
    </source>
</evidence>
<dbReference type="Gene3D" id="3.40.50.300">
    <property type="entry name" value="P-loop containing nucleotide triphosphate hydrolases"/>
    <property type="match status" value="1"/>
</dbReference>
<feature type="repeat" description="TPR" evidence="1">
    <location>
        <begin position="212"/>
        <end position="245"/>
    </location>
</feature>
<evidence type="ECO:0000256" key="1">
    <source>
        <dbReference type="PROSITE-ProRule" id="PRU00339"/>
    </source>
</evidence>
<dbReference type="SMART" id="SM00028">
    <property type="entry name" value="TPR"/>
    <property type="match status" value="9"/>
</dbReference>
<feature type="repeat" description="TPR" evidence="1">
    <location>
        <begin position="110"/>
        <end position="143"/>
    </location>
</feature>
<organism evidence="2 3">
    <name type="scientific">Bradyrhizobium macuxiense</name>
    <dbReference type="NCBI Taxonomy" id="1755647"/>
    <lineage>
        <taxon>Bacteria</taxon>
        <taxon>Pseudomonadati</taxon>
        <taxon>Pseudomonadota</taxon>
        <taxon>Alphaproteobacteria</taxon>
        <taxon>Hyphomicrobiales</taxon>
        <taxon>Nitrobacteraceae</taxon>
        <taxon>Bradyrhizobium</taxon>
    </lineage>
</organism>
<feature type="repeat" description="TPR" evidence="1">
    <location>
        <begin position="144"/>
        <end position="177"/>
    </location>
</feature>
<gene>
    <name evidence="2" type="ORF">FBZ93_106388</name>
</gene>
<dbReference type="PANTHER" id="PTHR12558:SF13">
    <property type="entry name" value="CELL DIVISION CYCLE PROTEIN 27 HOMOLOG"/>
    <property type="match status" value="1"/>
</dbReference>
<dbReference type="Pfam" id="PF13432">
    <property type="entry name" value="TPR_16"/>
    <property type="match status" value="1"/>
</dbReference>
<proteinExistence type="predicted"/>
<protein>
    <submittedName>
        <fullName evidence="2">Tetratricopeptide (TPR) repeat protein</fullName>
    </submittedName>
</protein>
<accession>A0A560LTD3</accession>
<dbReference type="Pfam" id="PF13181">
    <property type="entry name" value="TPR_8"/>
    <property type="match status" value="1"/>
</dbReference>
<dbReference type="InterPro" id="IPR027417">
    <property type="entry name" value="P-loop_NTPase"/>
</dbReference>
<dbReference type="Gene3D" id="1.25.40.10">
    <property type="entry name" value="Tetratricopeptide repeat domain"/>
    <property type="match status" value="1"/>
</dbReference>
<dbReference type="Proteomes" id="UP000321304">
    <property type="component" value="Unassembled WGS sequence"/>
</dbReference>
<feature type="repeat" description="TPR" evidence="1">
    <location>
        <begin position="76"/>
        <end position="109"/>
    </location>
</feature>
<evidence type="ECO:0000313" key="2">
    <source>
        <dbReference type="EMBL" id="TWB98429.1"/>
    </source>
</evidence>
<dbReference type="SUPFAM" id="SSF52540">
    <property type="entry name" value="P-loop containing nucleoside triphosphate hydrolases"/>
    <property type="match status" value="1"/>
</dbReference>
<dbReference type="PROSITE" id="PS50005">
    <property type="entry name" value="TPR"/>
    <property type="match status" value="4"/>
</dbReference>
<dbReference type="PROSITE" id="PS50293">
    <property type="entry name" value="TPR_REGION"/>
    <property type="match status" value="1"/>
</dbReference>
<keyword evidence="3" id="KW-1185">Reference proteome</keyword>
<dbReference type="EMBL" id="VITY01000006">
    <property type="protein sequence ID" value="TWB98429.1"/>
    <property type="molecule type" value="Genomic_DNA"/>
</dbReference>
<dbReference type="AlphaFoldDB" id="A0A560LTD3"/>
<dbReference type="InterPro" id="IPR011990">
    <property type="entry name" value="TPR-like_helical_dom_sf"/>
</dbReference>
<sequence length="659" mass="73160">MSAASPATALTGAALGPAEEFRAGLARLFDENEGFRNQMTEIMDVLSAAVAAHKLGALAEAEAGYRSVLARLPDHPQALHMLGAVELQRGNVRGAIDLIRRSIKVHPGHPEAWVNLGSALRTIHENDEAIGAYQRAINIKQDMVVAYTELATLLSDLGRYEAAVSYCEAAVAIAPASMPAQIQLAITLRAAGRLQDATRHWSKIIALSPNRAESYYVLGTQFRDMGQLPEALRCHNKALALKPDIPEFLCAKGATLIYLNQADEALVCFQRAETISPGLPDALAGIGWALRSLGRFEEADGYSDKVRALNPGDLRSYKHVSSEGSALEVEDEQRLADALEQPNTSIDGRITAGFGLGRLLDKTGRYDEAFARYSAANSLVRDIWPKVADLFDKESFAARIEQLIERYRDRSRVEPTDFSNMSELPVFVVGMPRSGTTLVEQICASHSRVFGAGELGDVIRMDSVLSRPDIAGTTQAFHDTARRLAKEHIVKLYGDAKGAHRVVDKMPDNILHVGLLAQLFPRARFVLCSRDDRDTALSCYFQMFAPGAQHFSYDLADCGHRARLIRRLARHWIGLLPDRTIEMNYETLTDDLEGQSRRLIKFLGLDWDPACMNFHLTERPVSTLSYWQVRQPLYQSSVGRWRNYEKHLDPLFAALNRHE</sequence>
<dbReference type="PANTHER" id="PTHR12558">
    <property type="entry name" value="CELL DIVISION CYCLE 16,23,27"/>
    <property type="match status" value="1"/>
</dbReference>
<comment type="caution">
    <text evidence="2">The sequence shown here is derived from an EMBL/GenBank/DDBJ whole genome shotgun (WGS) entry which is preliminary data.</text>
</comment>
<dbReference type="OrthoDB" id="9800698at2"/>
<dbReference type="InterPro" id="IPR019734">
    <property type="entry name" value="TPR_rpt"/>
</dbReference>
<reference evidence="2 3" key="1">
    <citation type="submission" date="2019-06" db="EMBL/GenBank/DDBJ databases">
        <title>Genomic Encyclopedia of Type Strains, Phase IV (KMG-V): Genome sequencing to study the core and pangenomes of soil and plant-associated prokaryotes.</title>
        <authorList>
            <person name="Whitman W."/>
        </authorList>
    </citation>
    <scope>NUCLEOTIDE SEQUENCE [LARGE SCALE GENOMIC DNA]</scope>
    <source>
        <strain evidence="2 3">BR 10355</strain>
    </source>
</reference>
<keyword evidence="1" id="KW-0802">TPR repeat</keyword>
<dbReference type="SUPFAM" id="SSF48452">
    <property type="entry name" value="TPR-like"/>
    <property type="match status" value="1"/>
</dbReference>
<name>A0A560LTD3_9BRAD</name>
<dbReference type="Pfam" id="PF13469">
    <property type="entry name" value="Sulfotransfer_3"/>
    <property type="match status" value="1"/>
</dbReference>